<name>A0A097KLN3_9CHLO</name>
<dbReference type="GeneID" id="22159305"/>
<accession>A0A097KLN3</accession>
<keyword evidence="1" id="KW-0934">Plastid</keyword>
<reference evidence="1" key="1">
    <citation type="journal article" date="2014" name="BMC Evol. Biol.">
        <title>Chloroplast phylogenomic analysis resolves deep-level relationships within the green algal class Trebouxiophyceae.</title>
        <authorList>
            <person name="Lemieux C."/>
            <person name="Otis C."/>
            <person name="Turmel M."/>
        </authorList>
    </citation>
    <scope>NUCLEOTIDE SEQUENCE</scope>
</reference>
<protein>
    <submittedName>
        <fullName evidence="1">Uncharacterized protein</fullName>
    </submittedName>
</protein>
<dbReference type="EMBL" id="KM462869">
    <property type="protein sequence ID" value="AIT94092.1"/>
    <property type="molecule type" value="Genomic_DNA"/>
</dbReference>
<evidence type="ECO:0000313" key="1">
    <source>
        <dbReference type="EMBL" id="AIT94092.1"/>
    </source>
</evidence>
<gene>
    <name evidence="1" type="primary">orf100</name>
</gene>
<dbReference type="RefSeq" id="YP_009105465.1">
    <property type="nucleotide sequence ID" value="NC_025532.1"/>
</dbReference>
<sequence>MIYIDQHDEILDKKLEIFEKWFQNCCYLEENSIIKLTGKDSLYDHYCEFSIKQHQEPYSLRKFMNSLREDYALQYRQKLNTKRKMDGFWLYGLAIRSHCN</sequence>
<proteinExistence type="predicted"/>
<organism evidence="1">
    <name type="scientific">Parietochloris pseudoalveolaris</name>
    <dbReference type="NCBI Taxonomy" id="3102"/>
    <lineage>
        <taxon>Eukaryota</taxon>
        <taxon>Viridiplantae</taxon>
        <taxon>Chlorophyta</taxon>
        <taxon>core chlorophytes</taxon>
        <taxon>Trebouxiophyceae</taxon>
        <taxon>Trebouxiales</taxon>
        <taxon>Trebouxiaceae</taxon>
        <taxon>Parietochloris</taxon>
    </lineage>
</organism>
<geneLocation type="chloroplast" evidence="1"/>
<keyword evidence="1" id="KW-0150">Chloroplast</keyword>
<dbReference type="AlphaFoldDB" id="A0A097KLN3"/>